<dbReference type="SUPFAM" id="SSF52954">
    <property type="entry name" value="Class II aaRS ABD-related"/>
    <property type="match status" value="1"/>
</dbReference>
<dbReference type="FunFam" id="3.40.50.10480:FF:000001">
    <property type="entry name" value="IMP4, U3 small nucleolar ribonucleoprotein"/>
    <property type="match status" value="1"/>
</dbReference>
<dbReference type="GO" id="GO:0042134">
    <property type="term" value="F:rRNA primary transcript binding"/>
    <property type="evidence" value="ECO:0007669"/>
    <property type="project" value="InterPro"/>
</dbReference>
<dbReference type="AlphaFoldDB" id="A0A9D4SU64"/>
<accession>A0A9D4SU64</accession>
<dbReference type="PANTHER" id="PTHR22734:SF2">
    <property type="entry name" value="U3 SMALL NUCLEOLAR RIBONUCLEOPROTEIN PROTEIN IMP4"/>
    <property type="match status" value="1"/>
</dbReference>
<dbReference type="GO" id="GO:0006364">
    <property type="term" value="P:rRNA processing"/>
    <property type="evidence" value="ECO:0007669"/>
    <property type="project" value="InterPro"/>
</dbReference>
<dbReference type="InterPro" id="IPR044281">
    <property type="entry name" value="IMP4/RPF1"/>
</dbReference>
<dbReference type="SMART" id="SM00879">
    <property type="entry name" value="Brix"/>
    <property type="match status" value="1"/>
</dbReference>
<dbReference type="GO" id="GO:0005654">
    <property type="term" value="C:nucleoplasm"/>
    <property type="evidence" value="ECO:0007669"/>
    <property type="project" value="UniProtKB-ARBA"/>
</dbReference>
<reference evidence="2" key="2">
    <citation type="submission" date="2021-09" db="EMBL/GenBank/DDBJ databases">
        <authorList>
            <person name="Jia N."/>
            <person name="Wang J."/>
            <person name="Shi W."/>
            <person name="Du L."/>
            <person name="Sun Y."/>
            <person name="Zhan W."/>
            <person name="Jiang J."/>
            <person name="Wang Q."/>
            <person name="Zhang B."/>
            <person name="Ji P."/>
            <person name="Sakyi L.B."/>
            <person name="Cui X."/>
            <person name="Yuan T."/>
            <person name="Jiang B."/>
            <person name="Yang W."/>
            <person name="Lam T.T.-Y."/>
            <person name="Chang Q."/>
            <person name="Ding S."/>
            <person name="Wang X."/>
            <person name="Zhu J."/>
            <person name="Ruan X."/>
            <person name="Zhao L."/>
            <person name="Wei J."/>
            <person name="Que T."/>
            <person name="Du C."/>
            <person name="Cheng J."/>
            <person name="Dai P."/>
            <person name="Han X."/>
            <person name="Huang E."/>
            <person name="Gao Y."/>
            <person name="Liu J."/>
            <person name="Shao H."/>
            <person name="Ye R."/>
            <person name="Li L."/>
            <person name="Wei W."/>
            <person name="Wang X."/>
            <person name="Wang C."/>
            <person name="Huo Q."/>
            <person name="Li W."/>
            <person name="Guo W."/>
            <person name="Chen H."/>
            <person name="Chen S."/>
            <person name="Zhou L."/>
            <person name="Zhou L."/>
            <person name="Ni X."/>
            <person name="Tian J."/>
            <person name="Zhou Y."/>
            <person name="Sheng Y."/>
            <person name="Liu T."/>
            <person name="Pan Y."/>
            <person name="Xia L."/>
            <person name="Li J."/>
            <person name="Zhao F."/>
            <person name="Cao W."/>
        </authorList>
    </citation>
    <scope>NUCLEOTIDE SEQUENCE</scope>
    <source>
        <strain evidence="2">Rsan-2018</strain>
        <tissue evidence="2">Larvae</tissue>
    </source>
</reference>
<dbReference type="EMBL" id="JABSTV010001252">
    <property type="protein sequence ID" value="KAH7947713.1"/>
    <property type="molecule type" value="Genomic_DNA"/>
</dbReference>
<dbReference type="PANTHER" id="PTHR22734">
    <property type="entry name" value="U3 SMALL NUCLEOLAR RIBONUCLEOPROTEIN PROTEIN IMP4"/>
    <property type="match status" value="1"/>
</dbReference>
<feature type="domain" description="Brix" evidence="1">
    <location>
        <begin position="83"/>
        <end position="230"/>
    </location>
</feature>
<proteinExistence type="predicted"/>
<gene>
    <name evidence="2" type="ORF">HPB52_015299</name>
</gene>
<dbReference type="InterPro" id="IPR007109">
    <property type="entry name" value="Brix"/>
</dbReference>
<sequence length="230" mass="27087">MLRRLARERREYLYRKSIEDKRRTIEEKKERLKQALEENRPIPYELREEALNLQRALDWDDPGGEGVVSHEDDEYRWAGVRDPKIVVTTSRDPSSKLKQFAKEIRLIFPNAQRMNRGGYEMKQLIEACRANEVTDFIVVHETRGNPDGLVVCHLPYGPTAYFTILNTVMRHDIPNIGTMSEAYPHLIFHNFKTRLGKRVVNILKYLFPVPKEDSHRVVTFANQDDYISFR</sequence>
<reference evidence="2" key="1">
    <citation type="journal article" date="2020" name="Cell">
        <title>Large-Scale Comparative Analyses of Tick Genomes Elucidate Their Genetic Diversity and Vector Capacities.</title>
        <authorList>
            <consortium name="Tick Genome and Microbiome Consortium (TIGMIC)"/>
            <person name="Jia N."/>
            <person name="Wang J."/>
            <person name="Shi W."/>
            <person name="Du L."/>
            <person name="Sun Y."/>
            <person name="Zhan W."/>
            <person name="Jiang J.F."/>
            <person name="Wang Q."/>
            <person name="Zhang B."/>
            <person name="Ji P."/>
            <person name="Bell-Sakyi L."/>
            <person name="Cui X.M."/>
            <person name="Yuan T.T."/>
            <person name="Jiang B.G."/>
            <person name="Yang W.F."/>
            <person name="Lam T.T."/>
            <person name="Chang Q.C."/>
            <person name="Ding S.J."/>
            <person name="Wang X.J."/>
            <person name="Zhu J.G."/>
            <person name="Ruan X.D."/>
            <person name="Zhao L."/>
            <person name="Wei J.T."/>
            <person name="Ye R.Z."/>
            <person name="Que T.C."/>
            <person name="Du C.H."/>
            <person name="Zhou Y.H."/>
            <person name="Cheng J.X."/>
            <person name="Dai P.F."/>
            <person name="Guo W.B."/>
            <person name="Han X.H."/>
            <person name="Huang E.J."/>
            <person name="Li L.F."/>
            <person name="Wei W."/>
            <person name="Gao Y.C."/>
            <person name="Liu J.Z."/>
            <person name="Shao H.Z."/>
            <person name="Wang X."/>
            <person name="Wang C.C."/>
            <person name="Yang T.C."/>
            <person name="Huo Q.B."/>
            <person name="Li W."/>
            <person name="Chen H.Y."/>
            <person name="Chen S.E."/>
            <person name="Zhou L.G."/>
            <person name="Ni X.B."/>
            <person name="Tian J.H."/>
            <person name="Sheng Y."/>
            <person name="Liu T."/>
            <person name="Pan Y.S."/>
            <person name="Xia L.Y."/>
            <person name="Li J."/>
            <person name="Zhao F."/>
            <person name="Cao W.C."/>
        </authorList>
    </citation>
    <scope>NUCLEOTIDE SEQUENCE</scope>
    <source>
        <strain evidence="2">Rsan-2018</strain>
    </source>
</reference>
<dbReference type="PROSITE" id="PS50833">
    <property type="entry name" value="BRIX"/>
    <property type="match status" value="1"/>
</dbReference>
<dbReference type="GO" id="GO:0030515">
    <property type="term" value="F:snoRNA binding"/>
    <property type="evidence" value="ECO:0007669"/>
    <property type="project" value="TreeGrafter"/>
</dbReference>
<comment type="caution">
    <text evidence="2">The sequence shown here is derived from an EMBL/GenBank/DDBJ whole genome shotgun (WGS) entry which is preliminary data.</text>
</comment>
<dbReference type="Gene3D" id="3.40.50.10480">
    <property type="entry name" value="Probable brix-domain ribosomal biogenesis protein"/>
    <property type="match status" value="1"/>
</dbReference>
<evidence type="ECO:0000313" key="2">
    <source>
        <dbReference type="EMBL" id="KAH7947713.1"/>
    </source>
</evidence>
<dbReference type="GO" id="GO:0034457">
    <property type="term" value="C:Mpp10 complex"/>
    <property type="evidence" value="ECO:0007669"/>
    <property type="project" value="UniProtKB-ARBA"/>
</dbReference>
<keyword evidence="3" id="KW-1185">Reference proteome</keyword>
<evidence type="ECO:0000313" key="3">
    <source>
        <dbReference type="Proteomes" id="UP000821837"/>
    </source>
</evidence>
<evidence type="ECO:0000259" key="1">
    <source>
        <dbReference type="PROSITE" id="PS50833"/>
    </source>
</evidence>
<name>A0A9D4SU64_RHISA</name>
<organism evidence="2 3">
    <name type="scientific">Rhipicephalus sanguineus</name>
    <name type="common">Brown dog tick</name>
    <name type="synonym">Ixodes sanguineus</name>
    <dbReference type="NCBI Taxonomy" id="34632"/>
    <lineage>
        <taxon>Eukaryota</taxon>
        <taxon>Metazoa</taxon>
        <taxon>Ecdysozoa</taxon>
        <taxon>Arthropoda</taxon>
        <taxon>Chelicerata</taxon>
        <taxon>Arachnida</taxon>
        <taxon>Acari</taxon>
        <taxon>Parasitiformes</taxon>
        <taxon>Ixodida</taxon>
        <taxon>Ixodoidea</taxon>
        <taxon>Ixodidae</taxon>
        <taxon>Rhipicephalinae</taxon>
        <taxon>Rhipicephalus</taxon>
        <taxon>Rhipicephalus</taxon>
    </lineage>
</organism>
<dbReference type="GO" id="GO:0032040">
    <property type="term" value="C:small-subunit processome"/>
    <property type="evidence" value="ECO:0007669"/>
    <property type="project" value="TreeGrafter"/>
</dbReference>
<protein>
    <recommendedName>
        <fullName evidence="1">Brix domain-containing protein</fullName>
    </recommendedName>
</protein>
<dbReference type="GO" id="GO:0042274">
    <property type="term" value="P:ribosomal small subunit biogenesis"/>
    <property type="evidence" value="ECO:0007669"/>
    <property type="project" value="UniProtKB-ARBA"/>
</dbReference>
<dbReference type="Pfam" id="PF04427">
    <property type="entry name" value="Brix"/>
    <property type="match status" value="1"/>
</dbReference>
<dbReference type="VEuPathDB" id="VectorBase:RSAN_037961"/>
<dbReference type="Proteomes" id="UP000821837">
    <property type="component" value="Chromosome 6"/>
</dbReference>